<dbReference type="AlphaFoldDB" id="A0A7W8FWY5"/>
<dbReference type="GO" id="GO:0051539">
    <property type="term" value="F:4 iron, 4 sulfur cluster binding"/>
    <property type="evidence" value="ECO:0007669"/>
    <property type="project" value="TreeGrafter"/>
</dbReference>
<keyword evidence="6" id="KW-0411">Iron-sulfur</keyword>
<evidence type="ECO:0000259" key="7">
    <source>
        <dbReference type="Pfam" id="PF00330"/>
    </source>
</evidence>
<dbReference type="InterPro" id="IPR000573">
    <property type="entry name" value="AconitaseA/IPMdHydase_ssu_swvl"/>
</dbReference>
<name>A0A7W8FWY5_9FIRM</name>
<evidence type="ECO:0000256" key="2">
    <source>
        <dbReference type="ARBA" id="ARBA00007185"/>
    </source>
</evidence>
<evidence type="ECO:0000256" key="1">
    <source>
        <dbReference type="ARBA" id="ARBA00001966"/>
    </source>
</evidence>
<dbReference type="Pfam" id="PF00330">
    <property type="entry name" value="Aconitase"/>
    <property type="match status" value="1"/>
</dbReference>
<dbReference type="PRINTS" id="PR00415">
    <property type="entry name" value="ACONITASE"/>
</dbReference>
<evidence type="ECO:0000256" key="6">
    <source>
        <dbReference type="ARBA" id="ARBA00023014"/>
    </source>
</evidence>
<sequence length="639" mass="69554">MENLTHKILKAHIIRGEMIPGEPIEIRIDQTLTQDATGTMAYMQFEAMGLPSVKTELSVSYVDHNTLQSGYMNADDHAYLQSVASKYGIVFSKPGNGICHQVHLERFAKPGKTLIGSDSHTPTSSAMGCLAIGAGGLDVAKAMAGYPYRLTMPKVVEVRLIGSLRHGVSSKDIILELLRRLSVKGGVGKVFEYTGDALKTLSVYQRATITNMGAELGATTSIFPSDEKTKEFLEKQGRPEDYRPLQADLQASYDETIEIDLSQLKPMAACPNSPDAVRPITELAGIKVDQVAIGSCTNSGYEDLMKAAMILKGKKVSPHVSLIISPGSRQVLLKLIQSGSLQIFIQAGARILECTCGPCIGMGQSPKTEGVSIRTFNRNFYGRSGTLSAKVYLTSPEVAAASAVSGVFTDPSMIAYEDDFPPEPQIIDDGMILYPSRDPDSVEIIRGPNIKPIPQNTAMPSSLSKKVVIKLGDNITTDHIAPAGAEVLPYRSNIEKLSTFVFKNNKPDFYDVCQNNHGGIIVAGENYGQGSSREHAALAPMYLGIKAVLCKSFARIHKANLINFGILPLIFENPEDYDKIQEMDTLQLSDLKNLYTQRSLEIYDQTSGQKIRCRVECTDADLDLIMAGGALNYIRQNAS</sequence>
<keyword evidence="9" id="KW-0456">Lyase</keyword>
<dbReference type="InterPro" id="IPR018136">
    <property type="entry name" value="Aconitase_4Fe-4S_BS"/>
</dbReference>
<dbReference type="NCBIfam" id="TIGR01342">
    <property type="entry name" value="acon_putative"/>
    <property type="match status" value="1"/>
</dbReference>
<dbReference type="NCBIfam" id="NF005558">
    <property type="entry name" value="PRK07229.1"/>
    <property type="match status" value="1"/>
</dbReference>
<feature type="domain" description="Aconitase/3-isopropylmalate dehydratase large subunit alpha/beta/alpha" evidence="7">
    <location>
        <begin position="7"/>
        <end position="406"/>
    </location>
</feature>
<feature type="domain" description="Aconitase A/isopropylmalate dehydratase small subunit swivel" evidence="8">
    <location>
        <begin position="506"/>
        <end position="573"/>
    </location>
</feature>
<evidence type="ECO:0000256" key="4">
    <source>
        <dbReference type="ARBA" id="ARBA00022723"/>
    </source>
</evidence>
<keyword evidence="5" id="KW-0408">Iron</keyword>
<dbReference type="GO" id="GO:0046872">
    <property type="term" value="F:metal ion binding"/>
    <property type="evidence" value="ECO:0007669"/>
    <property type="project" value="UniProtKB-KW"/>
</dbReference>
<dbReference type="Proteomes" id="UP000521313">
    <property type="component" value="Unassembled WGS sequence"/>
</dbReference>
<dbReference type="Gene3D" id="3.20.19.10">
    <property type="entry name" value="Aconitase, domain 4"/>
    <property type="match status" value="1"/>
</dbReference>
<dbReference type="InterPro" id="IPR015928">
    <property type="entry name" value="Aconitase/3IPM_dehydase_swvl"/>
</dbReference>
<dbReference type="Gene3D" id="3.30.499.10">
    <property type="entry name" value="Aconitase, domain 3"/>
    <property type="match status" value="2"/>
</dbReference>
<evidence type="ECO:0000313" key="9">
    <source>
        <dbReference type="EMBL" id="MBB5184733.1"/>
    </source>
</evidence>
<dbReference type="GO" id="GO:0003994">
    <property type="term" value="F:aconitate hydratase activity"/>
    <property type="evidence" value="ECO:0007669"/>
    <property type="project" value="UniProtKB-EC"/>
</dbReference>
<dbReference type="RefSeq" id="WP_183374966.1">
    <property type="nucleotide sequence ID" value="NZ_JACHHD010000006.1"/>
</dbReference>
<reference evidence="9 10" key="1">
    <citation type="submission" date="2020-08" db="EMBL/GenBank/DDBJ databases">
        <title>Genomic Encyclopedia of Type Strains, Phase IV (KMG-IV): sequencing the most valuable type-strain genomes for metagenomic binning, comparative biology and taxonomic classification.</title>
        <authorList>
            <person name="Goeker M."/>
        </authorList>
    </citation>
    <scope>NUCLEOTIDE SEQUENCE [LARGE SCALE GENOMIC DNA]</scope>
    <source>
        <strain evidence="9 10">DSM 26963</strain>
    </source>
</reference>
<evidence type="ECO:0000256" key="5">
    <source>
        <dbReference type="ARBA" id="ARBA00023004"/>
    </source>
</evidence>
<dbReference type="EMBL" id="JACHHD010000006">
    <property type="protein sequence ID" value="MBB5184733.1"/>
    <property type="molecule type" value="Genomic_DNA"/>
</dbReference>
<dbReference type="PROSITE" id="PS01244">
    <property type="entry name" value="ACONITASE_2"/>
    <property type="match status" value="1"/>
</dbReference>
<dbReference type="InterPro" id="IPR006250">
    <property type="entry name" value="Aconitase_put"/>
</dbReference>
<comment type="subunit">
    <text evidence="3">Monomer.</text>
</comment>
<dbReference type="PANTHER" id="PTHR43160:SF3">
    <property type="entry name" value="ACONITATE HYDRATASE, MITOCHONDRIAL"/>
    <property type="match status" value="1"/>
</dbReference>
<evidence type="ECO:0000313" key="10">
    <source>
        <dbReference type="Proteomes" id="UP000521313"/>
    </source>
</evidence>
<evidence type="ECO:0000256" key="3">
    <source>
        <dbReference type="ARBA" id="ARBA00011245"/>
    </source>
</evidence>
<dbReference type="PROSITE" id="PS00450">
    <property type="entry name" value="ACONITASE_1"/>
    <property type="match status" value="1"/>
</dbReference>
<dbReference type="InterPro" id="IPR001030">
    <property type="entry name" value="Acoase/IPM_deHydtase_lsu_aba"/>
</dbReference>
<dbReference type="SUPFAM" id="SSF52016">
    <property type="entry name" value="LeuD/IlvD-like"/>
    <property type="match status" value="1"/>
</dbReference>
<dbReference type="PANTHER" id="PTHR43160">
    <property type="entry name" value="ACONITATE HYDRATASE B"/>
    <property type="match status" value="1"/>
</dbReference>
<dbReference type="NCBIfam" id="NF001614">
    <property type="entry name" value="PRK00402.1"/>
    <property type="match status" value="1"/>
</dbReference>
<dbReference type="SUPFAM" id="SSF53732">
    <property type="entry name" value="Aconitase iron-sulfur domain"/>
    <property type="match status" value="1"/>
</dbReference>
<dbReference type="GO" id="GO:0006099">
    <property type="term" value="P:tricarboxylic acid cycle"/>
    <property type="evidence" value="ECO:0007669"/>
    <property type="project" value="UniProtKB-UniPathway"/>
</dbReference>
<gene>
    <name evidence="9" type="ORF">HNQ43_000776</name>
</gene>
<dbReference type="InterPro" id="IPR050926">
    <property type="entry name" value="Aconitase/IPM_isomerase"/>
</dbReference>
<dbReference type="InterPro" id="IPR036008">
    <property type="entry name" value="Aconitase_4Fe-4S_dom"/>
</dbReference>
<dbReference type="UniPathway" id="UPA00223">
    <property type="reaction ID" value="UER00718"/>
</dbReference>
<accession>A0A7W8FWY5</accession>
<dbReference type="Pfam" id="PF00694">
    <property type="entry name" value="Aconitase_C"/>
    <property type="match status" value="1"/>
</dbReference>
<protein>
    <submittedName>
        <fullName evidence="9">Aconitate hydratase</fullName>
        <ecNumber evidence="9">4.2.1.3</ecNumber>
    </submittedName>
</protein>
<evidence type="ECO:0000259" key="8">
    <source>
        <dbReference type="Pfam" id="PF00694"/>
    </source>
</evidence>
<keyword evidence="4" id="KW-0479">Metal-binding</keyword>
<organism evidence="9 10">
    <name type="scientific">Faecalicoccus acidiformans</name>
    <dbReference type="NCBI Taxonomy" id="915173"/>
    <lineage>
        <taxon>Bacteria</taxon>
        <taxon>Bacillati</taxon>
        <taxon>Bacillota</taxon>
        <taxon>Erysipelotrichia</taxon>
        <taxon>Erysipelotrichales</taxon>
        <taxon>Erysipelotrichaceae</taxon>
        <taxon>Faecalicoccus</taxon>
    </lineage>
</organism>
<comment type="similarity">
    <text evidence="2">Belongs to the aconitase/IPM isomerase family.</text>
</comment>
<comment type="cofactor">
    <cofactor evidence="1">
        <name>[4Fe-4S] cluster</name>
        <dbReference type="ChEBI" id="CHEBI:49883"/>
    </cofactor>
</comment>
<comment type="caution">
    <text evidence="9">The sequence shown here is derived from an EMBL/GenBank/DDBJ whole genome shotgun (WGS) entry which is preliminary data.</text>
</comment>
<dbReference type="InterPro" id="IPR015931">
    <property type="entry name" value="Acnase/IPM_dHydase_lsu_aba_1/3"/>
</dbReference>
<dbReference type="EC" id="4.2.1.3" evidence="9"/>
<dbReference type="GO" id="GO:0005829">
    <property type="term" value="C:cytosol"/>
    <property type="evidence" value="ECO:0007669"/>
    <property type="project" value="TreeGrafter"/>
</dbReference>
<proteinExistence type="inferred from homology"/>